<gene>
    <name evidence="2" type="ORF">BJ970_004264</name>
</gene>
<dbReference type="Pfam" id="PF19054">
    <property type="entry name" value="DUF5753"/>
    <property type="match status" value="1"/>
</dbReference>
<dbReference type="GO" id="GO:0003677">
    <property type="term" value="F:DNA binding"/>
    <property type="evidence" value="ECO:0007669"/>
    <property type="project" value="InterPro"/>
</dbReference>
<dbReference type="EMBL" id="JACHIW010000001">
    <property type="protein sequence ID" value="MBB5156730.1"/>
    <property type="molecule type" value="Genomic_DNA"/>
</dbReference>
<comment type="caution">
    <text evidence="2">The sequence shown here is derived from an EMBL/GenBank/DDBJ whole genome shotgun (WGS) entry which is preliminary data.</text>
</comment>
<evidence type="ECO:0000259" key="1">
    <source>
        <dbReference type="PROSITE" id="PS50943"/>
    </source>
</evidence>
<dbReference type="SMART" id="SM00530">
    <property type="entry name" value="HTH_XRE"/>
    <property type="match status" value="1"/>
</dbReference>
<dbReference type="InterPro" id="IPR043917">
    <property type="entry name" value="DUF5753"/>
</dbReference>
<dbReference type="AlphaFoldDB" id="A0A840QA70"/>
<evidence type="ECO:0000313" key="2">
    <source>
        <dbReference type="EMBL" id="MBB5156730.1"/>
    </source>
</evidence>
<dbReference type="InterPro" id="IPR001387">
    <property type="entry name" value="Cro/C1-type_HTH"/>
</dbReference>
<organism evidence="2 3">
    <name type="scientific">Saccharopolyspora phatthalungensis</name>
    <dbReference type="NCBI Taxonomy" id="664693"/>
    <lineage>
        <taxon>Bacteria</taxon>
        <taxon>Bacillati</taxon>
        <taxon>Actinomycetota</taxon>
        <taxon>Actinomycetes</taxon>
        <taxon>Pseudonocardiales</taxon>
        <taxon>Pseudonocardiaceae</taxon>
        <taxon>Saccharopolyspora</taxon>
    </lineage>
</organism>
<protein>
    <submittedName>
        <fullName evidence="2">Transcriptional regulator with XRE-family HTH domain</fullName>
    </submittedName>
</protein>
<dbReference type="Proteomes" id="UP000584374">
    <property type="component" value="Unassembled WGS sequence"/>
</dbReference>
<accession>A0A840QA70</accession>
<keyword evidence="3" id="KW-1185">Reference proteome</keyword>
<dbReference type="Gene3D" id="1.10.260.40">
    <property type="entry name" value="lambda repressor-like DNA-binding domains"/>
    <property type="match status" value="1"/>
</dbReference>
<dbReference type="PROSITE" id="PS50943">
    <property type="entry name" value="HTH_CROC1"/>
    <property type="match status" value="1"/>
</dbReference>
<dbReference type="SUPFAM" id="SSF47413">
    <property type="entry name" value="lambda repressor-like DNA-binding domains"/>
    <property type="match status" value="1"/>
</dbReference>
<dbReference type="InterPro" id="IPR010982">
    <property type="entry name" value="Lambda_DNA-bd_dom_sf"/>
</dbReference>
<dbReference type="Pfam" id="PF13560">
    <property type="entry name" value="HTH_31"/>
    <property type="match status" value="1"/>
</dbReference>
<proteinExistence type="predicted"/>
<dbReference type="CDD" id="cd00093">
    <property type="entry name" value="HTH_XRE"/>
    <property type="match status" value="1"/>
</dbReference>
<feature type="domain" description="HTH cro/C1-type" evidence="1">
    <location>
        <begin position="27"/>
        <end position="80"/>
    </location>
</feature>
<sequence length="297" mass="32734">MICFVHIICETVVMAGTARQVHLGRKLRELRDSAGMSLDDVAATLERSRSTVGHWERGHSKVSAQDLSALLALYRAPDDLADQLQQLRRESGKRGWWQSYKLPTYMTPFIGFETDASEVFHFELGIVPGLLQTESYARAVHEAGRLVLTDAELQEWVDARLKRQERLEKGGGLTLHAVVAEEALSRIVGSPAVMSEQLRHLAQVSKKRSVNLQVLPFDAGAHVGAHGPITVLRFPDPGHGDVAFSDTPLGGHVIDDLRDVAELARLFSDLQAQALPAKESRSLLSSIQEAHATRSKE</sequence>
<evidence type="ECO:0000313" key="3">
    <source>
        <dbReference type="Proteomes" id="UP000584374"/>
    </source>
</evidence>
<reference evidence="2 3" key="1">
    <citation type="submission" date="2020-08" db="EMBL/GenBank/DDBJ databases">
        <title>Sequencing the genomes of 1000 actinobacteria strains.</title>
        <authorList>
            <person name="Klenk H.-P."/>
        </authorList>
    </citation>
    <scope>NUCLEOTIDE SEQUENCE [LARGE SCALE GENOMIC DNA]</scope>
    <source>
        <strain evidence="2 3">DSM 45584</strain>
    </source>
</reference>
<name>A0A840QA70_9PSEU</name>